<protein>
    <submittedName>
        <fullName evidence="2">Uncharacterized protein</fullName>
    </submittedName>
</protein>
<accession>A0A7G2C2K5</accession>
<proteinExistence type="predicted"/>
<feature type="compositionally biased region" description="Polar residues" evidence="1">
    <location>
        <begin position="89"/>
        <end position="107"/>
    </location>
</feature>
<feature type="compositionally biased region" description="Basic and acidic residues" evidence="1">
    <location>
        <begin position="182"/>
        <end position="193"/>
    </location>
</feature>
<dbReference type="VEuPathDB" id="TriTrypDB:ADEAN_000087200"/>
<reference evidence="2 3" key="1">
    <citation type="submission" date="2020-08" db="EMBL/GenBank/DDBJ databases">
        <authorList>
            <person name="Newling K."/>
            <person name="Davey J."/>
            <person name="Forrester S."/>
        </authorList>
    </citation>
    <scope>NUCLEOTIDE SEQUENCE [LARGE SCALE GENOMIC DNA]</scope>
    <source>
        <strain evidence="3">Crithidia deanei Carvalho (ATCC PRA-265)</strain>
    </source>
</reference>
<feature type="compositionally biased region" description="Low complexity" evidence="1">
    <location>
        <begin position="50"/>
        <end position="60"/>
    </location>
</feature>
<evidence type="ECO:0000313" key="3">
    <source>
        <dbReference type="Proteomes" id="UP000515908"/>
    </source>
</evidence>
<feature type="compositionally biased region" description="Polar residues" evidence="1">
    <location>
        <begin position="155"/>
        <end position="164"/>
    </location>
</feature>
<feature type="region of interest" description="Disordered" evidence="1">
    <location>
        <begin position="122"/>
        <end position="265"/>
    </location>
</feature>
<feature type="compositionally biased region" description="Low complexity" evidence="1">
    <location>
        <begin position="9"/>
        <end position="22"/>
    </location>
</feature>
<feature type="region of interest" description="Disordered" evidence="1">
    <location>
        <begin position="1"/>
        <end position="29"/>
    </location>
</feature>
<dbReference type="EMBL" id="LR877145">
    <property type="protein sequence ID" value="CAD2213431.1"/>
    <property type="molecule type" value="Genomic_DNA"/>
</dbReference>
<feature type="compositionally biased region" description="Polar residues" evidence="1">
    <location>
        <begin position="194"/>
        <end position="206"/>
    </location>
</feature>
<feature type="region of interest" description="Disordered" evidence="1">
    <location>
        <begin position="50"/>
        <end position="107"/>
    </location>
</feature>
<name>A0A7G2C2K5_9TRYP</name>
<organism evidence="2 3">
    <name type="scientific">Angomonas deanei</name>
    <dbReference type="NCBI Taxonomy" id="59799"/>
    <lineage>
        <taxon>Eukaryota</taxon>
        <taxon>Discoba</taxon>
        <taxon>Euglenozoa</taxon>
        <taxon>Kinetoplastea</taxon>
        <taxon>Metakinetoplastina</taxon>
        <taxon>Trypanosomatida</taxon>
        <taxon>Trypanosomatidae</taxon>
        <taxon>Strigomonadinae</taxon>
        <taxon>Angomonas</taxon>
    </lineage>
</organism>
<feature type="compositionally biased region" description="Low complexity" evidence="1">
    <location>
        <begin position="122"/>
        <end position="132"/>
    </location>
</feature>
<gene>
    <name evidence="2" type="ORF">ADEAN_000087200</name>
</gene>
<sequence length="301" mass="31067">MSNYDESFESVTTSGSSSSSNSAEEEVPKKVVEAPMVPVAVAAPVPMPVLPVELPQSPKVTLPPPIPVPTTAGGTGEAESAHASPLMDGSSQSNSKTEASTSVASSGQPEFKYLSNFVAFGSQSQSARSSQQMPRAESESYANNTEETGTDKSPFHSQKPSIPSVQAPPPVTPAIPTPPVVTKDEEQSGKVDDSSSVFSTLSQNVKFKSPMAETLAPKEMEAGRAQYTPPPVLADSPPPPTGADHSGNERNGAAQAHPHHAGGTQEGLYLRGAQGGTAVYLHLGPSAAAAVVVTPTARCHF</sequence>
<keyword evidence="3" id="KW-1185">Reference proteome</keyword>
<dbReference type="Proteomes" id="UP000515908">
    <property type="component" value="Chromosome 01"/>
</dbReference>
<dbReference type="AlphaFoldDB" id="A0A7G2C2K5"/>
<evidence type="ECO:0000313" key="2">
    <source>
        <dbReference type="EMBL" id="CAD2213431.1"/>
    </source>
</evidence>
<feature type="compositionally biased region" description="Pro residues" evidence="1">
    <location>
        <begin position="166"/>
        <end position="179"/>
    </location>
</feature>
<evidence type="ECO:0000256" key="1">
    <source>
        <dbReference type="SAM" id="MobiDB-lite"/>
    </source>
</evidence>
<feature type="compositionally biased region" description="Pro residues" evidence="1">
    <location>
        <begin position="228"/>
        <end position="241"/>
    </location>
</feature>